<feature type="compositionally biased region" description="Low complexity" evidence="8">
    <location>
        <begin position="29"/>
        <end position="39"/>
    </location>
</feature>
<dbReference type="Pfam" id="PF02186">
    <property type="entry name" value="TFIIE_beta"/>
    <property type="match status" value="1"/>
</dbReference>
<evidence type="ECO:0000259" key="9">
    <source>
        <dbReference type="PROSITE" id="PS51351"/>
    </source>
</evidence>
<dbReference type="InterPro" id="IPR003166">
    <property type="entry name" value="TFIIE_bsu_DNA-bd"/>
</dbReference>
<dbReference type="AlphaFoldDB" id="A0A913WP40"/>
<dbReference type="SUPFAM" id="SSF46785">
    <property type="entry name" value="Winged helix' DNA-binding domain"/>
    <property type="match status" value="1"/>
</dbReference>
<feature type="domain" description="TFIIE beta" evidence="9">
    <location>
        <begin position="53"/>
        <end position="141"/>
    </location>
</feature>
<comment type="function">
    <text evidence="6 7">Recruits TFIIH to the initiation complex and stimulates the RNA polymerase II C-terminal domain kinase and DNA-dependent ATPase activities of TFIIH. Both TFIIH and TFIIE are required for promoter clearance by RNA polymerase.</text>
</comment>
<dbReference type="Gene3D" id="1.10.10.10">
    <property type="entry name" value="Winged helix-like DNA-binding domain superfamily/Winged helix DNA-binding domain"/>
    <property type="match status" value="1"/>
</dbReference>
<evidence type="ECO:0000256" key="5">
    <source>
        <dbReference type="ARBA" id="ARBA00023242"/>
    </source>
</evidence>
<dbReference type="GO" id="GO:0001097">
    <property type="term" value="F:TFIIH-class transcription factor complex binding"/>
    <property type="evidence" value="ECO:0007669"/>
    <property type="project" value="TreeGrafter"/>
</dbReference>
<dbReference type="CDD" id="cd07977">
    <property type="entry name" value="TFIIE_beta_winged_helix"/>
    <property type="match status" value="1"/>
</dbReference>
<feature type="compositionally biased region" description="Basic and acidic residues" evidence="8">
    <location>
        <begin position="264"/>
        <end position="283"/>
    </location>
</feature>
<accession>A0A913WP40</accession>
<reference evidence="10" key="1">
    <citation type="submission" date="2022-11" db="UniProtKB">
        <authorList>
            <consortium name="EnsemblMetazoa"/>
        </authorList>
    </citation>
    <scope>IDENTIFICATION</scope>
</reference>
<dbReference type="GO" id="GO:0003677">
    <property type="term" value="F:DNA binding"/>
    <property type="evidence" value="ECO:0007669"/>
    <property type="project" value="UniProtKB-UniRule"/>
</dbReference>
<protein>
    <recommendedName>
        <fullName evidence="7">Transcription initiation factor IIE subunit beta</fullName>
    </recommendedName>
</protein>
<evidence type="ECO:0000256" key="4">
    <source>
        <dbReference type="ARBA" id="ARBA00023163"/>
    </source>
</evidence>
<feature type="region of interest" description="Disordered" evidence="8">
    <location>
        <begin position="15"/>
        <end position="60"/>
    </location>
</feature>
<keyword evidence="4 7" id="KW-0804">Transcription</keyword>
<feature type="region of interest" description="Disordered" evidence="8">
    <location>
        <begin position="242"/>
        <end position="283"/>
    </location>
</feature>
<sequence length="283" mass="32857">MDSSLLKDLADFKKRAASRPAVEAKRPKPTSTSTKSKTPVNLPKELAQPKKPAPSSLDYKTPKFRSKHKFAVMAAIVDFMKKRHLKREFTPLSLTEILDHINYTDISQSDKNWLGDRALKENPKLIYKDDKYAFNPKYNIKDRKQLLRLLEKHEERGYGGVYLDDIRESLPDADNVIRSIPKRIIFITKPDKKVVLFNKNKTYNITVDEEFQKHWRAISVDGIGEADIDKYLNNAGIVAMQDSGVSQKQTPQRKKSRKRKQFKKLNDHLDESMLKDYTQEQNH</sequence>
<dbReference type="InterPro" id="IPR040501">
    <property type="entry name" value="TFA2_Winged_2"/>
</dbReference>
<dbReference type="Pfam" id="PF18121">
    <property type="entry name" value="TFA2_Winged_2"/>
    <property type="match status" value="1"/>
</dbReference>
<evidence type="ECO:0000256" key="1">
    <source>
        <dbReference type="ARBA" id="ARBA00004123"/>
    </source>
</evidence>
<comment type="subcellular location">
    <subcellularLocation>
        <location evidence="1 7">Nucleus</location>
    </subcellularLocation>
</comment>
<dbReference type="PROSITE" id="PS51351">
    <property type="entry name" value="TFIIE_BETA_C"/>
    <property type="match status" value="1"/>
</dbReference>
<dbReference type="Proteomes" id="UP000887567">
    <property type="component" value="Unplaced"/>
</dbReference>
<dbReference type="OrthoDB" id="5323195at2759"/>
<evidence type="ECO:0000256" key="6">
    <source>
        <dbReference type="ARBA" id="ARBA00025581"/>
    </source>
</evidence>
<dbReference type="InterPro" id="IPR036388">
    <property type="entry name" value="WH-like_DNA-bd_sf"/>
</dbReference>
<evidence type="ECO:0000256" key="8">
    <source>
        <dbReference type="SAM" id="MobiDB-lite"/>
    </source>
</evidence>
<proteinExistence type="inferred from homology"/>
<dbReference type="KEGG" id="epa:110231284"/>
<comment type="similarity">
    <text evidence="7">Belongs to the TFIIE beta subunit family.</text>
</comment>
<dbReference type="EnsemblMetazoa" id="XM_021036291.2">
    <property type="protein sequence ID" value="XP_020891950.1"/>
    <property type="gene ID" value="LOC110231284"/>
</dbReference>
<dbReference type="GO" id="GO:0006367">
    <property type="term" value="P:transcription initiation at RNA polymerase II promoter"/>
    <property type="evidence" value="ECO:0007669"/>
    <property type="project" value="UniProtKB-UniRule"/>
</dbReference>
<keyword evidence="11" id="KW-1185">Reference proteome</keyword>
<organism evidence="10 11">
    <name type="scientific">Exaiptasia diaphana</name>
    <name type="common">Tropical sea anemone</name>
    <name type="synonym">Aiptasia pulchella</name>
    <dbReference type="NCBI Taxonomy" id="2652724"/>
    <lineage>
        <taxon>Eukaryota</taxon>
        <taxon>Metazoa</taxon>
        <taxon>Cnidaria</taxon>
        <taxon>Anthozoa</taxon>
        <taxon>Hexacorallia</taxon>
        <taxon>Actiniaria</taxon>
        <taxon>Aiptasiidae</taxon>
        <taxon>Exaiptasia</taxon>
    </lineage>
</organism>
<dbReference type="PANTHER" id="PTHR12716:SF8">
    <property type="entry name" value="TRANSCRIPTION INITIATION FACTOR IIE SUBUNIT BETA"/>
    <property type="match status" value="1"/>
</dbReference>
<evidence type="ECO:0000313" key="10">
    <source>
        <dbReference type="EnsemblMetazoa" id="XP_020891950.1"/>
    </source>
</evidence>
<keyword evidence="3 7" id="KW-0238">DNA-binding</keyword>
<dbReference type="PIRSF" id="PIRSF016398">
    <property type="entry name" value="TFIIE-beta"/>
    <property type="match status" value="1"/>
</dbReference>
<keyword evidence="2 7" id="KW-0805">Transcription regulation</keyword>
<evidence type="ECO:0000256" key="2">
    <source>
        <dbReference type="ARBA" id="ARBA00023015"/>
    </source>
</evidence>
<dbReference type="GeneID" id="110231284"/>
<name>A0A913WP40_EXADI</name>
<dbReference type="FunFam" id="1.10.10.10:FF:000177">
    <property type="entry name" value="Transcription initiation factor IIE subunit beta"/>
    <property type="match status" value="1"/>
</dbReference>
<dbReference type="PANTHER" id="PTHR12716">
    <property type="entry name" value="TRANSCRIPTION INITIATION FACTOR IIE, BETA SUBUNIT"/>
    <property type="match status" value="1"/>
</dbReference>
<dbReference type="RefSeq" id="XP_020891950.1">
    <property type="nucleotide sequence ID" value="XM_021036291.2"/>
</dbReference>
<dbReference type="InterPro" id="IPR016656">
    <property type="entry name" value="TFIIE-bsu"/>
</dbReference>
<feature type="compositionally biased region" description="Basic residues" evidence="8">
    <location>
        <begin position="251"/>
        <end position="263"/>
    </location>
</feature>
<evidence type="ECO:0000256" key="7">
    <source>
        <dbReference type="PIRNR" id="PIRNR016398"/>
    </source>
</evidence>
<evidence type="ECO:0000256" key="3">
    <source>
        <dbReference type="ARBA" id="ARBA00023125"/>
    </source>
</evidence>
<dbReference type="InterPro" id="IPR036390">
    <property type="entry name" value="WH_DNA-bd_sf"/>
</dbReference>
<dbReference type="OMA" id="AFKRRAM"/>
<dbReference type="GO" id="GO:0005673">
    <property type="term" value="C:transcription factor TFIIE complex"/>
    <property type="evidence" value="ECO:0007669"/>
    <property type="project" value="UniProtKB-UniRule"/>
</dbReference>
<evidence type="ECO:0000313" key="11">
    <source>
        <dbReference type="Proteomes" id="UP000887567"/>
    </source>
</evidence>
<keyword evidence="5 7" id="KW-0539">Nucleus</keyword>
<comment type="subunit">
    <text evidence="7">Tetramer of two alpha and two beta chains.</text>
</comment>